<feature type="transmembrane region" description="Helical" evidence="2">
    <location>
        <begin position="77"/>
        <end position="98"/>
    </location>
</feature>
<dbReference type="InterPro" id="IPR028974">
    <property type="entry name" value="TSP_type-3_rpt"/>
</dbReference>
<evidence type="ECO:0000313" key="3">
    <source>
        <dbReference type="EMBL" id="RTZ49486.1"/>
    </source>
</evidence>
<evidence type="ECO:0000256" key="1">
    <source>
        <dbReference type="SAM" id="MobiDB-lite"/>
    </source>
</evidence>
<dbReference type="GO" id="GO:0005509">
    <property type="term" value="F:calcium ion binding"/>
    <property type="evidence" value="ECO:0007669"/>
    <property type="project" value="InterPro"/>
</dbReference>
<dbReference type="Gene3D" id="4.10.1080.10">
    <property type="entry name" value="TSP type-3 repeat"/>
    <property type="match status" value="1"/>
</dbReference>
<sequence length="111" mass="12073">MEKTATSVSASKVTDTDGDGIPDDLDRDDDNDGIPDAVECPATFYWTGPITYSLTDNKVASGTINGIGYTYTSDKPLSATGVFIIMDCFLLPMAYRIIIRPFKIPKLLITN</sequence>
<gene>
    <name evidence="3" type="ORF">EJ377_02705</name>
</gene>
<name>A0A3S0N4N2_9FLAO</name>
<feature type="compositionally biased region" description="Polar residues" evidence="1">
    <location>
        <begin position="1"/>
        <end position="13"/>
    </location>
</feature>
<protein>
    <submittedName>
        <fullName evidence="3">Uncharacterized protein</fullName>
    </submittedName>
</protein>
<dbReference type="Proteomes" id="UP000276953">
    <property type="component" value="Unassembled WGS sequence"/>
</dbReference>
<proteinExistence type="predicted"/>
<keyword evidence="2" id="KW-0472">Membrane</keyword>
<dbReference type="EMBL" id="RYFC01000001">
    <property type="protein sequence ID" value="RTZ49486.1"/>
    <property type="molecule type" value="Genomic_DNA"/>
</dbReference>
<feature type="region of interest" description="Disordered" evidence="1">
    <location>
        <begin position="1"/>
        <end position="35"/>
    </location>
</feature>
<feature type="compositionally biased region" description="Acidic residues" evidence="1">
    <location>
        <begin position="16"/>
        <end position="33"/>
    </location>
</feature>
<accession>A0A3S0N4N2</accession>
<comment type="caution">
    <text evidence="3">The sequence shown here is derived from an EMBL/GenBank/DDBJ whole genome shotgun (WGS) entry which is preliminary data.</text>
</comment>
<evidence type="ECO:0000313" key="4">
    <source>
        <dbReference type="Proteomes" id="UP000276953"/>
    </source>
</evidence>
<keyword evidence="2" id="KW-0812">Transmembrane</keyword>
<organism evidence="3 4">
    <name type="scientific">Chryseobacterium arthrosphaerae</name>
    <dbReference type="NCBI Taxonomy" id="651561"/>
    <lineage>
        <taxon>Bacteria</taxon>
        <taxon>Pseudomonadati</taxon>
        <taxon>Bacteroidota</taxon>
        <taxon>Flavobacteriia</taxon>
        <taxon>Flavobacteriales</taxon>
        <taxon>Weeksellaceae</taxon>
        <taxon>Chryseobacterium group</taxon>
        <taxon>Chryseobacterium</taxon>
    </lineage>
</organism>
<dbReference type="AlphaFoldDB" id="A0A3S0N4N2"/>
<evidence type="ECO:0000256" key="2">
    <source>
        <dbReference type="SAM" id="Phobius"/>
    </source>
</evidence>
<keyword evidence="2" id="KW-1133">Transmembrane helix</keyword>
<dbReference type="SUPFAM" id="SSF103647">
    <property type="entry name" value="TSP type-3 repeat"/>
    <property type="match status" value="1"/>
</dbReference>
<reference evidence="3 4" key="1">
    <citation type="submission" date="2018-12" db="EMBL/GenBank/DDBJ databases">
        <title>Draft Genome Sequence of Chryseobacterium arthrosphaerae strain ED882-96 Isolated from the Blood of a Patient with Liver Cirrhosis in Taiwan.</title>
        <authorList>
            <person name="Lin J.-N."/>
            <person name="Lai C.-H."/>
            <person name="Yang C.-H."/>
            <person name="Huang Y.-H."/>
        </authorList>
    </citation>
    <scope>NUCLEOTIDE SEQUENCE [LARGE SCALE GENOMIC DNA]</scope>
    <source>
        <strain evidence="3 4">ED882-96</strain>
    </source>
</reference>